<protein>
    <submittedName>
        <fullName evidence="2">Two-component regulator propeller domain-containing protein</fullName>
    </submittedName>
</protein>
<dbReference type="PANTHER" id="PTHR43547">
    <property type="entry name" value="TWO-COMPONENT HISTIDINE KINASE"/>
    <property type="match status" value="1"/>
</dbReference>
<proteinExistence type="predicted"/>
<dbReference type="InterPro" id="IPR015943">
    <property type="entry name" value="WD40/YVTN_repeat-like_dom_sf"/>
</dbReference>
<gene>
    <name evidence="2" type="ORF">QQ008_15620</name>
</gene>
<dbReference type="Pfam" id="PF07494">
    <property type="entry name" value="Reg_prop"/>
    <property type="match status" value="7"/>
</dbReference>
<organism evidence="2 3">
    <name type="scientific">Splendidivirga corallicola</name>
    <dbReference type="NCBI Taxonomy" id="3051826"/>
    <lineage>
        <taxon>Bacteria</taxon>
        <taxon>Pseudomonadati</taxon>
        <taxon>Bacteroidota</taxon>
        <taxon>Cytophagia</taxon>
        <taxon>Cytophagales</taxon>
        <taxon>Splendidivirgaceae</taxon>
        <taxon>Splendidivirga</taxon>
    </lineage>
</organism>
<keyword evidence="3" id="KW-1185">Reference proteome</keyword>
<evidence type="ECO:0000256" key="1">
    <source>
        <dbReference type="ARBA" id="ARBA00022553"/>
    </source>
</evidence>
<accession>A0ABT8KT52</accession>
<dbReference type="Proteomes" id="UP001172082">
    <property type="component" value="Unassembled WGS sequence"/>
</dbReference>
<evidence type="ECO:0000313" key="3">
    <source>
        <dbReference type="Proteomes" id="UP001172082"/>
    </source>
</evidence>
<dbReference type="PANTHER" id="PTHR43547:SF2">
    <property type="entry name" value="HYBRID SIGNAL TRANSDUCTION HISTIDINE KINASE C"/>
    <property type="match status" value="1"/>
</dbReference>
<evidence type="ECO:0000313" key="2">
    <source>
        <dbReference type="EMBL" id="MDN5202818.1"/>
    </source>
</evidence>
<sequence length="364" mass="41026">MNKSLVISQFRLLLFIFVFITSCNGPEKTNLAKDSIIEPKAISNDTSVKGNQTHVDPLFYIDGQLCQHVRVMFQDKGGNLWFGTNVYGLMRYNGDTLEYFSEEDGFGGGRTTGIVEDKEGNVWFGTYGGLTKYDGKSFTNFLERDGPFKNAIWSLIIDSKGEFWVGTNEGVRRFDGKAFTVFPIPKAQVKDTTTAYTHDRIKCIMEDRNGTLWFGTDGFGICKYDGKTFTHITKEDGLPDNNIHNIMEDTKGNIWIGTMYGGISRYDGESFTNFTQNGVVKGIEVGGIYEDKNGNIWFAAENFGVYRYDGKSFTHFTPIDGLNTNGILSIFEDTEGRFWFGGWGGLFRYDGKSFFSVTKKGPWN</sequence>
<dbReference type="EMBL" id="JAUJEA010000005">
    <property type="protein sequence ID" value="MDN5202818.1"/>
    <property type="molecule type" value="Genomic_DNA"/>
</dbReference>
<name>A0ABT8KT52_9BACT</name>
<keyword evidence="1" id="KW-0597">Phosphoprotein</keyword>
<reference evidence="2" key="1">
    <citation type="submission" date="2023-06" db="EMBL/GenBank/DDBJ databases">
        <title>Genomic of Parafulvivirga corallium.</title>
        <authorList>
            <person name="Wang G."/>
        </authorList>
    </citation>
    <scope>NUCLEOTIDE SEQUENCE</scope>
    <source>
        <strain evidence="2">BMA10</strain>
    </source>
</reference>
<dbReference type="InterPro" id="IPR011110">
    <property type="entry name" value="Reg_prop"/>
</dbReference>
<dbReference type="PROSITE" id="PS51257">
    <property type="entry name" value="PROKAR_LIPOPROTEIN"/>
    <property type="match status" value="1"/>
</dbReference>
<comment type="caution">
    <text evidence="2">The sequence shown here is derived from an EMBL/GenBank/DDBJ whole genome shotgun (WGS) entry which is preliminary data.</text>
</comment>
<dbReference type="SUPFAM" id="SSF63829">
    <property type="entry name" value="Calcium-dependent phosphotriesterase"/>
    <property type="match status" value="2"/>
</dbReference>
<dbReference type="RefSeq" id="WP_346752837.1">
    <property type="nucleotide sequence ID" value="NZ_JAUJEA010000005.1"/>
</dbReference>
<dbReference type="Gene3D" id="2.130.10.10">
    <property type="entry name" value="YVTN repeat-like/Quinoprotein amine dehydrogenase"/>
    <property type="match status" value="5"/>
</dbReference>